<dbReference type="Gene3D" id="3.90.220.20">
    <property type="entry name" value="DNA methylase specificity domains"/>
    <property type="match status" value="2"/>
</dbReference>
<dbReference type="SUPFAM" id="SSF116734">
    <property type="entry name" value="DNA methylase specificity domain"/>
    <property type="match status" value="2"/>
</dbReference>
<dbReference type="Proteomes" id="UP001595748">
    <property type="component" value="Unassembled WGS sequence"/>
</dbReference>
<dbReference type="InterPro" id="IPR052021">
    <property type="entry name" value="Type-I_RS_S_subunit"/>
</dbReference>
<evidence type="ECO:0000313" key="6">
    <source>
        <dbReference type="Proteomes" id="UP001595748"/>
    </source>
</evidence>
<reference evidence="6" key="1">
    <citation type="journal article" date="2019" name="Int. J. Syst. Evol. Microbiol.">
        <title>The Global Catalogue of Microorganisms (GCM) 10K type strain sequencing project: providing services to taxonomists for standard genome sequencing and annotation.</title>
        <authorList>
            <consortium name="The Broad Institute Genomics Platform"/>
            <consortium name="The Broad Institute Genome Sequencing Center for Infectious Disease"/>
            <person name="Wu L."/>
            <person name="Ma J."/>
        </authorList>
    </citation>
    <scope>NUCLEOTIDE SEQUENCE [LARGE SCALE GENOMIC DNA]</scope>
    <source>
        <strain evidence="6">CCTCC AB 2013263</strain>
    </source>
</reference>
<keyword evidence="5" id="KW-0540">Nuclease</keyword>
<dbReference type="InterPro" id="IPR044946">
    <property type="entry name" value="Restrct_endonuc_typeI_TRD_sf"/>
</dbReference>
<comment type="caution">
    <text evidence="5">The sequence shown here is derived from an EMBL/GenBank/DDBJ whole genome shotgun (WGS) entry which is preliminary data.</text>
</comment>
<sequence length="439" mass="48547">MTWERVPIGLVVLPIKRWNPAKAAPDDEFDYIDLSSVDKETKKITEAAKYIGSEAPNRAQQLVKGNDILVATVRPNLNGVAFVEDEFNGATASTGYCVSRPDISKIDSRYLFHWVKTKEFIEDMTKKATGANYPAVSDSVVKASEIPLPPLPIQRRIAAVLDEVDALRQKRERSIERLCQLREATYINHLQQHQGSSQQVKVSDLINPSKGGMRTGPFGSQLLHSEFVDDPDGIMVLGIDNAVKNRFQYAGERYITAEKYTKLKRYTVYPGDVLVTIMGTCGRVAIVPDDIPTAINTKHLCAMTLNERCLPEFLHATLTYNPDVLRQMGASARGAIMDGLNMGIISNLEFPLLSIAAQQELKNHFDEIDTLTEITNATQEHEAQLLASLQARAFAGELEFGAWELTAQDAQTFTEALINPASPNDALREAAGRSKESLG</sequence>
<evidence type="ECO:0000256" key="1">
    <source>
        <dbReference type="ARBA" id="ARBA00010923"/>
    </source>
</evidence>
<keyword evidence="5" id="KW-0378">Hydrolase</keyword>
<feature type="domain" description="Type I restriction modification DNA specificity" evidence="4">
    <location>
        <begin position="50"/>
        <end position="176"/>
    </location>
</feature>
<keyword evidence="6" id="KW-1185">Reference proteome</keyword>
<dbReference type="Gene3D" id="1.20.890.30">
    <property type="entry name" value="VCA0319-like"/>
    <property type="match status" value="1"/>
</dbReference>
<comment type="similarity">
    <text evidence="1">Belongs to the type-I restriction system S methylase family.</text>
</comment>
<evidence type="ECO:0000256" key="2">
    <source>
        <dbReference type="ARBA" id="ARBA00022747"/>
    </source>
</evidence>
<dbReference type="PANTHER" id="PTHR30408">
    <property type="entry name" value="TYPE-1 RESTRICTION ENZYME ECOKI SPECIFICITY PROTEIN"/>
    <property type="match status" value="1"/>
</dbReference>
<evidence type="ECO:0000259" key="4">
    <source>
        <dbReference type="Pfam" id="PF01420"/>
    </source>
</evidence>
<name>A0ABV8A433_9DEIO</name>
<keyword evidence="2" id="KW-0680">Restriction system</keyword>
<dbReference type="GO" id="GO:0004519">
    <property type="term" value="F:endonuclease activity"/>
    <property type="evidence" value="ECO:0007669"/>
    <property type="project" value="UniProtKB-KW"/>
</dbReference>
<dbReference type="PANTHER" id="PTHR30408:SF12">
    <property type="entry name" value="TYPE I RESTRICTION ENZYME MJAVIII SPECIFICITY SUBUNIT"/>
    <property type="match status" value="1"/>
</dbReference>
<dbReference type="GO" id="GO:0016787">
    <property type="term" value="F:hydrolase activity"/>
    <property type="evidence" value="ECO:0007669"/>
    <property type="project" value="UniProtKB-KW"/>
</dbReference>
<dbReference type="Pfam" id="PF01420">
    <property type="entry name" value="Methylase_S"/>
    <property type="match status" value="1"/>
</dbReference>
<evidence type="ECO:0000256" key="3">
    <source>
        <dbReference type="ARBA" id="ARBA00023125"/>
    </source>
</evidence>
<dbReference type="EC" id="3.1.21.-" evidence="5"/>
<dbReference type="RefSeq" id="WP_380076133.1">
    <property type="nucleotide sequence ID" value="NZ_JBHRZF010000039.1"/>
</dbReference>
<keyword evidence="5" id="KW-0255">Endonuclease</keyword>
<evidence type="ECO:0000313" key="5">
    <source>
        <dbReference type="EMBL" id="MFC3859981.1"/>
    </source>
</evidence>
<accession>A0ABV8A433</accession>
<dbReference type="EMBL" id="JBHRZF010000039">
    <property type="protein sequence ID" value="MFC3859981.1"/>
    <property type="molecule type" value="Genomic_DNA"/>
</dbReference>
<organism evidence="5 6">
    <name type="scientific">Deinococcus antarcticus</name>
    <dbReference type="NCBI Taxonomy" id="1298767"/>
    <lineage>
        <taxon>Bacteria</taxon>
        <taxon>Thermotogati</taxon>
        <taxon>Deinococcota</taxon>
        <taxon>Deinococci</taxon>
        <taxon>Deinococcales</taxon>
        <taxon>Deinococcaceae</taxon>
        <taxon>Deinococcus</taxon>
    </lineage>
</organism>
<keyword evidence="3" id="KW-0238">DNA-binding</keyword>
<gene>
    <name evidence="5" type="ORF">ACFOPQ_04275</name>
</gene>
<dbReference type="InterPro" id="IPR000055">
    <property type="entry name" value="Restrct_endonuc_typeI_TRD"/>
</dbReference>
<protein>
    <submittedName>
        <fullName evidence="5">Restriction endonuclease subunit S</fullName>
        <ecNumber evidence="5">3.1.21.-</ecNumber>
    </submittedName>
</protein>
<proteinExistence type="inferred from homology"/>